<dbReference type="SUPFAM" id="SSF50729">
    <property type="entry name" value="PH domain-like"/>
    <property type="match status" value="1"/>
</dbReference>
<reference evidence="5" key="1">
    <citation type="submission" date="2022-03" db="EMBL/GenBank/DDBJ databases">
        <authorList>
            <person name="Martin C."/>
        </authorList>
    </citation>
    <scope>NUCLEOTIDE SEQUENCE</scope>
</reference>
<evidence type="ECO:0000259" key="4">
    <source>
        <dbReference type="PROSITE" id="PS50003"/>
    </source>
</evidence>
<keyword evidence="1 2" id="KW-0175">Coiled coil</keyword>
<feature type="compositionally biased region" description="Polar residues" evidence="3">
    <location>
        <begin position="245"/>
        <end position="281"/>
    </location>
</feature>
<feature type="compositionally biased region" description="Basic and acidic residues" evidence="3">
    <location>
        <begin position="336"/>
        <end position="358"/>
    </location>
</feature>
<feature type="compositionally biased region" description="Polar residues" evidence="3">
    <location>
        <begin position="301"/>
        <end position="316"/>
    </location>
</feature>
<feature type="compositionally biased region" description="Polar residues" evidence="3">
    <location>
        <begin position="167"/>
        <end position="177"/>
    </location>
</feature>
<comment type="caution">
    <text evidence="5">The sequence shown here is derived from an EMBL/GenBank/DDBJ whole genome shotgun (WGS) entry which is preliminary data.</text>
</comment>
<organism evidence="5 6">
    <name type="scientific">Owenia fusiformis</name>
    <name type="common">Polychaete worm</name>
    <dbReference type="NCBI Taxonomy" id="6347"/>
    <lineage>
        <taxon>Eukaryota</taxon>
        <taxon>Metazoa</taxon>
        <taxon>Spiralia</taxon>
        <taxon>Lophotrochozoa</taxon>
        <taxon>Annelida</taxon>
        <taxon>Polychaeta</taxon>
        <taxon>Sedentaria</taxon>
        <taxon>Canalipalpata</taxon>
        <taxon>Sabellida</taxon>
        <taxon>Oweniida</taxon>
        <taxon>Oweniidae</taxon>
        <taxon>Owenia</taxon>
    </lineage>
</organism>
<gene>
    <name evidence="5" type="ORF">OFUS_LOCUS21727</name>
</gene>
<feature type="region of interest" description="Disordered" evidence="3">
    <location>
        <begin position="577"/>
        <end position="606"/>
    </location>
</feature>
<proteinExistence type="predicted"/>
<accession>A0A8S4PVZ0</accession>
<feature type="compositionally biased region" description="Polar residues" evidence="3">
    <location>
        <begin position="811"/>
        <end position="821"/>
    </location>
</feature>
<feature type="compositionally biased region" description="Polar residues" evidence="3">
    <location>
        <begin position="485"/>
        <end position="497"/>
    </location>
</feature>
<feature type="non-terminal residue" evidence="5">
    <location>
        <position position="1507"/>
    </location>
</feature>
<feature type="region of interest" description="Disordered" evidence="3">
    <location>
        <begin position="394"/>
        <end position="509"/>
    </location>
</feature>
<feature type="region of interest" description="Disordered" evidence="3">
    <location>
        <begin position="135"/>
        <end position="202"/>
    </location>
</feature>
<evidence type="ECO:0000256" key="2">
    <source>
        <dbReference type="SAM" id="Coils"/>
    </source>
</evidence>
<evidence type="ECO:0000313" key="5">
    <source>
        <dbReference type="EMBL" id="CAH1797444.1"/>
    </source>
</evidence>
<feature type="compositionally biased region" description="Polar residues" evidence="3">
    <location>
        <begin position="679"/>
        <end position="689"/>
    </location>
</feature>
<name>A0A8S4PVZ0_OWEFU</name>
<feature type="compositionally biased region" description="Polar residues" evidence="3">
    <location>
        <begin position="594"/>
        <end position="604"/>
    </location>
</feature>
<evidence type="ECO:0000256" key="3">
    <source>
        <dbReference type="SAM" id="MobiDB-lite"/>
    </source>
</evidence>
<dbReference type="PANTHER" id="PTHR12156">
    <property type="entry name" value="PLECKSTRIN HOMOLOGY-LIKE DOMAIN, FAMILY B, MEMBER 3"/>
    <property type="match status" value="1"/>
</dbReference>
<feature type="compositionally biased region" description="Pro residues" evidence="3">
    <location>
        <begin position="440"/>
        <end position="453"/>
    </location>
</feature>
<dbReference type="Gene3D" id="2.30.29.30">
    <property type="entry name" value="Pleckstrin-homology domain (PH domain)/Phosphotyrosine-binding domain (PTB)"/>
    <property type="match status" value="1"/>
</dbReference>
<dbReference type="Proteomes" id="UP000749559">
    <property type="component" value="Unassembled WGS sequence"/>
</dbReference>
<feature type="compositionally biased region" description="Polar residues" evidence="3">
    <location>
        <begin position="36"/>
        <end position="68"/>
    </location>
</feature>
<sequence length="1507" mass="171402">AARMKSALPLTYHAVPATVYATGTNIIPSGQQQYNRSLASTQNNRSPATPTQYSRSQIESQQNNNSPVVLSPKYNNGFPETSLQYDNVSPQLKFTPQNYDNVAPHIVTLESVNPTVRNIKVNNVSQTITQTVPTNITSPKLKTPPPVFPKPSSPRYQTSRAPPVPNHQENTRGNQRPTLAPLSINGVHPQGEHQPVHGEPNVHRDALEGANFVHKVTRFEKLTNEQLDEVPALQSPESRLERPTLINQNSPQSPENKSDSNQNYVISPTSLSSNESLNSIKSPKLRQLTETLRTPKFPLDPNTTLVSTTREYNPNTESVKSSKESLVLKSSNVSLKSEKQKPLEKERKDTPKSIDKKPLSGPPGKAGQSTPPVHLGEKVFTSETNVIRVAVNGERRASFGAPPKPTEPKPLVSLRQKSGSWSSIATSTDNKSHPDVEVVPPIPRKAPPTPQSAPPIGQRSHNMDLPGVKPTEDRSPTLSGAEMFAQSSPRENFSYNSPHHGALSPYSEPSFEELDNRFSIISVSDIKDEDLTEEQLKLKQKYREIAEQRKQEQEAAQAEQQRLEEILNMCAEYDKQLDSPTTWPKKSADPASPDSGSYTESISSLERKASRIKTNGSFTKLTSPCSPTLSHRDAFIFDHKQKGTSSSASDDEVNDGSLKRNVGFVSEVHYINTEGPTVVNYNGPQSSDIVSRDQEVTKQERNTSNHDYDDVYIPEDETNPKIRPQQRHEYDEVYIPDDGGHPIIVPSDKENKDNVDSKKPLLSPSQKGTYDNISIDENSGKLIVDSFQEMAHREEHDRIASLSLKIKDLEQTTSGTLSSPDSDPMSMETSSPSPQSPKSPPYKGCKSPTSSYSEAIDSYGKKKYPVSPTSSYSKAIEQSGTHLESGTHNTQMSTHESTQSTTKSNENNEPDLRVQIDKLKGQRTESIHNVASLKQQIMEIEAQQNEAIRELEMERALLEGEHQNEMEQLKRDRERIAELKNQQMQLLENAAKQKEKEMADIEREHTKLQQLEAQHYETEQLLDACSQEEEDGLLERYQQEQEALETQRKIYEDLEFHQLERESKVEEEKEIMQRQLLMEQNELVEKYKSREDTLCQIDSQQKEMLNQVRGEIESFEKERQNLLDEFRKEKNKLTNTERRIRDFSRLLTLSPASSTDSDPVKMADFEAELEKIHAPSTEEMIRKIRAGEDGISGVERNVRDSPALKEIEKQRIQHLEKQGGQVIEDQKRRLVELKHRAANEVRQQWEEKRQRDLNGFHSLDSEDSSIASTETTPSERETSVSSDDQLEKVHEMEKLLQQAQNEKVALLQNAIVQREGEMATLQMERKKREELEQRLMEETMLREELVEKEIKLRDGQRKQARPLTRYLPIRSKNFDLHQHIETAGHHIEACPFVHITEDSCRGFLQKMGSKFKRWNKRWFVFDRKKRSFLYYSDKNEVKPRGGIYFQAIEEVYVDHLKSVKSPNQKLTFCVKTYDRTYFLVAPSPEAMRIWIDVIFTGAEGYSEYNQS</sequence>
<evidence type="ECO:0000313" key="6">
    <source>
        <dbReference type="Proteomes" id="UP000749559"/>
    </source>
</evidence>
<dbReference type="OrthoDB" id="6020705at2759"/>
<dbReference type="EMBL" id="CAIIXF020000010">
    <property type="protein sequence ID" value="CAH1797444.1"/>
    <property type="molecule type" value="Genomic_DNA"/>
</dbReference>
<feature type="region of interest" description="Disordered" evidence="3">
    <location>
        <begin position="1255"/>
        <end position="1286"/>
    </location>
</feature>
<dbReference type="PANTHER" id="PTHR12156:SF5">
    <property type="entry name" value="FI18040P1"/>
    <property type="match status" value="1"/>
</dbReference>
<feature type="coiled-coil region" evidence="2">
    <location>
        <begin position="930"/>
        <end position="1139"/>
    </location>
</feature>
<keyword evidence="6" id="KW-1185">Reference proteome</keyword>
<feature type="compositionally biased region" description="Basic and acidic residues" evidence="3">
    <location>
        <begin position="747"/>
        <end position="759"/>
    </location>
</feature>
<dbReference type="InterPro" id="IPR011993">
    <property type="entry name" value="PH-like_dom_sf"/>
</dbReference>
<dbReference type="PROSITE" id="PS50003">
    <property type="entry name" value="PH_DOMAIN"/>
    <property type="match status" value="1"/>
</dbReference>
<dbReference type="Pfam" id="PF00169">
    <property type="entry name" value="PH"/>
    <property type="match status" value="1"/>
</dbReference>
<evidence type="ECO:0000256" key="1">
    <source>
        <dbReference type="ARBA" id="ARBA00023054"/>
    </source>
</evidence>
<feature type="compositionally biased region" description="Pro residues" evidence="3">
    <location>
        <begin position="142"/>
        <end position="152"/>
    </location>
</feature>
<feature type="compositionally biased region" description="Polar residues" evidence="3">
    <location>
        <begin position="867"/>
        <end position="907"/>
    </location>
</feature>
<dbReference type="InterPro" id="IPR001849">
    <property type="entry name" value="PH_domain"/>
</dbReference>
<feature type="domain" description="PH" evidence="4">
    <location>
        <begin position="1397"/>
        <end position="1499"/>
    </location>
</feature>
<feature type="compositionally biased region" description="Basic and acidic residues" evidence="3">
    <location>
        <begin position="190"/>
        <end position="202"/>
    </location>
</feature>
<dbReference type="SMART" id="SM00233">
    <property type="entry name" value="PH"/>
    <property type="match status" value="1"/>
</dbReference>
<feature type="compositionally biased region" description="Basic and acidic residues" evidence="3">
    <location>
        <begin position="690"/>
        <end position="709"/>
    </location>
</feature>
<dbReference type="InterPro" id="IPR052212">
    <property type="entry name" value="PH-like_domain"/>
</dbReference>
<protein>
    <recommendedName>
        <fullName evidence="4">PH domain-containing protein</fullName>
    </recommendedName>
</protein>
<feature type="region of interest" description="Disordered" evidence="3">
    <location>
        <begin position="803"/>
        <end position="910"/>
    </location>
</feature>
<feature type="region of interest" description="Disordered" evidence="3">
    <location>
        <begin position="229"/>
        <end position="379"/>
    </location>
</feature>
<feature type="compositionally biased region" description="Polar residues" evidence="3">
    <location>
        <begin position="415"/>
        <end position="429"/>
    </location>
</feature>
<feature type="compositionally biased region" description="Polar residues" evidence="3">
    <location>
        <begin position="763"/>
        <end position="777"/>
    </location>
</feature>
<feature type="coiled-coil region" evidence="2">
    <location>
        <begin position="531"/>
        <end position="576"/>
    </location>
</feature>
<feature type="region of interest" description="Disordered" evidence="3">
    <location>
        <begin position="36"/>
        <end position="75"/>
    </location>
</feature>
<feature type="compositionally biased region" description="Low complexity" evidence="3">
    <location>
        <begin position="324"/>
        <end position="335"/>
    </location>
</feature>
<dbReference type="FunFam" id="2.30.29.30:FF:000006">
    <property type="entry name" value="Pleckstrin homology like domain family B member 1"/>
    <property type="match status" value="1"/>
</dbReference>
<feature type="region of interest" description="Disordered" evidence="3">
    <location>
        <begin position="675"/>
        <end position="778"/>
    </location>
</feature>